<reference evidence="1" key="1">
    <citation type="submission" date="2021-01" db="EMBL/GenBank/DDBJ databases">
        <authorList>
            <consortium name="Genoscope - CEA"/>
            <person name="William W."/>
        </authorList>
    </citation>
    <scope>NUCLEOTIDE SEQUENCE</scope>
</reference>
<gene>
    <name evidence="1" type="ORF">PSON_ATCC_30995.1.T0780027</name>
</gene>
<name>A0A8S1PH19_9CILI</name>
<sequence>MLTLSQMDEVIKITEQHMLDCQINHDFKEANEVKSKLLQMKTIRDLLEREEIIEQFKLGEQKIHSITKSQIDEVNQYFAQLLEKFNYQKSQALQQLWHQQKIQLQKSVFYKRQQNAEYQNLQKILTYLSNQKEFKKAELYQVYLKEANQDHMRRTQSEQRQTQETQQRVLKQKHAHQEEVLMNKFNDQEQLIKLEMNKRLQEIEQKKINQISQLQLDRNQKMAQLEKSRTKSIKVQIQSQLDEMEKCAFILK</sequence>
<keyword evidence="2" id="KW-1185">Reference proteome</keyword>
<dbReference type="AlphaFoldDB" id="A0A8S1PH19"/>
<dbReference type="Proteomes" id="UP000692954">
    <property type="component" value="Unassembled WGS sequence"/>
</dbReference>
<proteinExistence type="predicted"/>
<accession>A0A8S1PH19</accession>
<dbReference type="OrthoDB" id="304637at2759"/>
<evidence type="ECO:0000313" key="1">
    <source>
        <dbReference type="EMBL" id="CAD8102457.1"/>
    </source>
</evidence>
<organism evidence="1 2">
    <name type="scientific">Paramecium sonneborni</name>
    <dbReference type="NCBI Taxonomy" id="65129"/>
    <lineage>
        <taxon>Eukaryota</taxon>
        <taxon>Sar</taxon>
        <taxon>Alveolata</taxon>
        <taxon>Ciliophora</taxon>
        <taxon>Intramacronucleata</taxon>
        <taxon>Oligohymenophorea</taxon>
        <taxon>Peniculida</taxon>
        <taxon>Parameciidae</taxon>
        <taxon>Paramecium</taxon>
    </lineage>
</organism>
<evidence type="ECO:0000313" key="2">
    <source>
        <dbReference type="Proteomes" id="UP000692954"/>
    </source>
</evidence>
<comment type="caution">
    <text evidence="1">The sequence shown here is derived from an EMBL/GenBank/DDBJ whole genome shotgun (WGS) entry which is preliminary data.</text>
</comment>
<protein>
    <submittedName>
        <fullName evidence="1">Uncharacterized protein</fullName>
    </submittedName>
</protein>
<dbReference type="EMBL" id="CAJJDN010000078">
    <property type="protein sequence ID" value="CAD8102457.1"/>
    <property type="molecule type" value="Genomic_DNA"/>
</dbReference>